<proteinExistence type="predicted"/>
<evidence type="ECO:0000313" key="2">
    <source>
        <dbReference type="Proteomes" id="UP000182715"/>
    </source>
</evidence>
<dbReference type="Proteomes" id="UP000182715">
    <property type="component" value="Unassembled WGS sequence"/>
</dbReference>
<dbReference type="AlphaFoldDB" id="A0A0H5QSQ3"/>
<evidence type="ECO:0000313" key="1">
    <source>
        <dbReference type="EMBL" id="CRY98663.1"/>
    </source>
</evidence>
<dbReference type="EMBL" id="CVTF01000010">
    <property type="protein sequence ID" value="CRY98663.1"/>
    <property type="molecule type" value="Genomic_DNA"/>
</dbReference>
<accession>A0A0H5QSQ3</accession>
<name>A0A0H5QSQ3_NEIMI</name>
<protein>
    <submittedName>
        <fullName evidence="1">Uncharacterized protein</fullName>
    </submittedName>
</protein>
<organism evidence="1 2">
    <name type="scientific">Neisseria meningitidis serogroup B</name>
    <dbReference type="NCBI Taxonomy" id="491"/>
    <lineage>
        <taxon>Bacteria</taxon>
        <taxon>Pseudomonadati</taxon>
        <taxon>Pseudomonadota</taxon>
        <taxon>Betaproteobacteria</taxon>
        <taxon>Neisseriales</taxon>
        <taxon>Neisseriaceae</taxon>
        <taxon>Neisseria</taxon>
    </lineage>
</organism>
<sequence>MLTVGIINDFLQTWHFPWKRIMTRTRGYKQRRRFNMVQI</sequence>
<reference evidence="1 2" key="1">
    <citation type="submission" date="2014-11" db="EMBL/GenBank/DDBJ databases">
        <authorList>
            <person name="Diene M.Seydina."/>
        </authorList>
    </citation>
    <scope>NUCLEOTIDE SEQUENCE [LARGE SCALE GENOMIC DNA]</scope>
    <source>
        <strain evidence="1 2">Neisseria meningitidis CHUV</strain>
    </source>
</reference>